<dbReference type="Proteomes" id="UP000424462">
    <property type="component" value="Chromosome"/>
</dbReference>
<evidence type="ECO:0000313" key="2">
    <source>
        <dbReference type="EMBL" id="QGU08178.1"/>
    </source>
</evidence>
<feature type="transmembrane region" description="Helical" evidence="1">
    <location>
        <begin position="15"/>
        <end position="35"/>
    </location>
</feature>
<keyword evidence="1" id="KW-0812">Transmembrane</keyword>
<dbReference type="RefSeq" id="WP_156231584.1">
    <property type="nucleotide sequence ID" value="NZ_CP046455.1"/>
</dbReference>
<accession>A0A6B8WP95</accession>
<evidence type="ECO:0000313" key="3">
    <source>
        <dbReference type="Proteomes" id="UP000424462"/>
    </source>
</evidence>
<keyword evidence="1" id="KW-1133">Transmembrane helix</keyword>
<gene>
    <name evidence="2" type="ORF">COCCU_11345</name>
</gene>
<proteinExistence type="predicted"/>
<dbReference type="AlphaFoldDB" id="A0A6B8WP95"/>
<reference evidence="2 3" key="1">
    <citation type="submission" date="2019-11" db="EMBL/GenBank/DDBJ databases">
        <title>Complete genome sequence of Corynebacterium kalinowskii 1959, a novel Corynebacterium species isolated from soil of a small paddock in Vilsendorf, Germany.</title>
        <authorList>
            <person name="Schaffert L."/>
            <person name="Ruwe M."/>
            <person name="Milse J."/>
            <person name="Hanuschka K."/>
            <person name="Ortseifen V."/>
            <person name="Droste J."/>
            <person name="Brandt D."/>
            <person name="Schlueter L."/>
            <person name="Kutter Y."/>
            <person name="Vinke S."/>
            <person name="Viehoefer P."/>
            <person name="Jacob L."/>
            <person name="Luebke N.-C."/>
            <person name="Schulte-Berndt E."/>
            <person name="Hain C."/>
            <person name="Linder M."/>
            <person name="Schmidt P."/>
            <person name="Wollenschlaeger L."/>
            <person name="Luttermann T."/>
            <person name="Thieme E."/>
            <person name="Hassa J."/>
            <person name="Haak M."/>
            <person name="Wittchen M."/>
            <person name="Mentz A."/>
            <person name="Persicke M."/>
            <person name="Busche T."/>
            <person name="Ruckert C."/>
        </authorList>
    </citation>
    <scope>NUCLEOTIDE SEQUENCE [LARGE SCALE GENOMIC DNA]</scope>
    <source>
        <strain evidence="2 3">2039</strain>
    </source>
</reference>
<dbReference type="SUPFAM" id="SSF52833">
    <property type="entry name" value="Thioredoxin-like"/>
    <property type="match status" value="1"/>
</dbReference>
<sequence>MSNKIKSPNEKSNGFIWAIVAVLVIAVIVVGYIVYSGKDAKTEWIAEREFQDVQFEAELDGDAVILKADSATEGTPSANLFEDFSCSYCSQLAIATDGQMKDAVEGGELVVHVQPLHFLDRDNASGNSHRALAASLATLEYGDADLYWNYRSLLLEEQSEIANQWSDEDYAAAAGAMGASEEVVSAIENGEFMEQAATIGDANGTYLQEETGSLSSPRVLQDGKDIAEDNIQAWVEIAKQG</sequence>
<dbReference type="CDD" id="cd02972">
    <property type="entry name" value="DsbA_family"/>
    <property type="match status" value="1"/>
</dbReference>
<dbReference type="EMBL" id="CP046455">
    <property type="protein sequence ID" value="QGU08178.1"/>
    <property type="molecule type" value="Genomic_DNA"/>
</dbReference>
<organism evidence="2 3">
    <name type="scientific">Corynebacterium occultum</name>
    <dbReference type="NCBI Taxonomy" id="2675219"/>
    <lineage>
        <taxon>Bacteria</taxon>
        <taxon>Bacillati</taxon>
        <taxon>Actinomycetota</taxon>
        <taxon>Actinomycetes</taxon>
        <taxon>Mycobacteriales</taxon>
        <taxon>Corynebacteriaceae</taxon>
        <taxon>Corynebacterium</taxon>
    </lineage>
</organism>
<protein>
    <submittedName>
        <fullName evidence="2">Uncharacterized protein</fullName>
    </submittedName>
</protein>
<keyword evidence="3" id="KW-1185">Reference proteome</keyword>
<evidence type="ECO:0000256" key="1">
    <source>
        <dbReference type="SAM" id="Phobius"/>
    </source>
</evidence>
<keyword evidence="1" id="KW-0472">Membrane</keyword>
<dbReference type="KEGG" id="cok:COCCU_11345"/>
<dbReference type="Gene3D" id="3.40.30.10">
    <property type="entry name" value="Glutaredoxin"/>
    <property type="match status" value="1"/>
</dbReference>
<name>A0A6B8WP95_9CORY</name>
<dbReference type="InterPro" id="IPR036249">
    <property type="entry name" value="Thioredoxin-like_sf"/>
</dbReference>